<dbReference type="Gene3D" id="3.40.30.10">
    <property type="entry name" value="Glutaredoxin"/>
    <property type="match status" value="1"/>
</dbReference>
<gene>
    <name evidence="7" type="ORF">Pmani_004335</name>
    <name evidence="8" type="ORF">Pmani_004336</name>
</gene>
<evidence type="ECO:0000256" key="1">
    <source>
        <dbReference type="ARBA" id="ARBA00012452"/>
    </source>
</evidence>
<feature type="domain" description="GST C-terminal" evidence="6">
    <location>
        <begin position="81"/>
        <end position="203"/>
    </location>
</feature>
<keyword evidence="2" id="KW-0808">Transferase</keyword>
<evidence type="ECO:0000256" key="3">
    <source>
        <dbReference type="ARBA" id="ARBA00038317"/>
    </source>
</evidence>
<dbReference type="EC" id="2.5.1.18" evidence="1"/>
<dbReference type="SFLD" id="SFLDG01205">
    <property type="entry name" value="AMPS.1"/>
    <property type="match status" value="1"/>
</dbReference>
<dbReference type="PANTHER" id="PTHR11571:SF224">
    <property type="entry name" value="HEMATOPOIETIC PROSTAGLANDIN D SYNTHASE"/>
    <property type="match status" value="1"/>
</dbReference>
<dbReference type="PANTHER" id="PTHR11571">
    <property type="entry name" value="GLUTATHIONE S-TRANSFERASE"/>
    <property type="match status" value="1"/>
</dbReference>
<feature type="domain" description="GST N-terminal" evidence="5">
    <location>
        <begin position="2"/>
        <end position="79"/>
    </location>
</feature>
<proteinExistence type="inferred from homology"/>
<comment type="similarity">
    <text evidence="3">Belongs to the GST superfamily. Sigma family.</text>
</comment>
<dbReference type="SUPFAM" id="SSF52833">
    <property type="entry name" value="Thioredoxin-like"/>
    <property type="match status" value="1"/>
</dbReference>
<sequence>MADMKLVYFNARGIAEIIRWICKQADIPLKDERFETEEWDEKKKTIPGGKVPVLLVKEYALPQSLAIARFVAKKGGLVPENDLEAAFVDALADTLYEAKNEFYKTAMSEKSDEDKQKIWKEEWLPKTVVPIMDKLDKRLKDREWYVSDKMTWGDLAMALFFGDVKELQTDAFKNHAAIAAHTAKVQALPKIKSWLQTRPVTKF</sequence>
<organism evidence="8 9">
    <name type="scientific">Petrolisthes manimaculis</name>
    <dbReference type="NCBI Taxonomy" id="1843537"/>
    <lineage>
        <taxon>Eukaryota</taxon>
        <taxon>Metazoa</taxon>
        <taxon>Ecdysozoa</taxon>
        <taxon>Arthropoda</taxon>
        <taxon>Crustacea</taxon>
        <taxon>Multicrustacea</taxon>
        <taxon>Malacostraca</taxon>
        <taxon>Eumalacostraca</taxon>
        <taxon>Eucarida</taxon>
        <taxon>Decapoda</taxon>
        <taxon>Pleocyemata</taxon>
        <taxon>Anomura</taxon>
        <taxon>Galatheoidea</taxon>
        <taxon>Porcellanidae</taxon>
        <taxon>Petrolisthes</taxon>
    </lineage>
</organism>
<protein>
    <recommendedName>
        <fullName evidence="1">glutathione transferase</fullName>
        <ecNumber evidence="1">2.5.1.18</ecNumber>
    </recommendedName>
</protein>
<dbReference type="GO" id="GO:0004364">
    <property type="term" value="F:glutathione transferase activity"/>
    <property type="evidence" value="ECO:0007669"/>
    <property type="project" value="UniProtKB-EC"/>
</dbReference>
<dbReference type="InterPro" id="IPR004046">
    <property type="entry name" value="GST_C"/>
</dbReference>
<comment type="caution">
    <text evidence="8">The sequence shown here is derived from an EMBL/GenBank/DDBJ whole genome shotgun (WGS) entry which is preliminary data.</text>
</comment>
<name>A0AAE1QDW2_9EUCA</name>
<dbReference type="GO" id="GO:0006749">
    <property type="term" value="P:glutathione metabolic process"/>
    <property type="evidence" value="ECO:0007669"/>
    <property type="project" value="TreeGrafter"/>
</dbReference>
<reference evidence="8" key="1">
    <citation type="submission" date="2023-11" db="EMBL/GenBank/DDBJ databases">
        <title>Genome assemblies of two species of porcelain crab, Petrolisthes cinctipes and Petrolisthes manimaculis (Anomura: Porcellanidae).</title>
        <authorList>
            <person name="Angst P."/>
        </authorList>
    </citation>
    <scope>NUCLEOTIDE SEQUENCE</scope>
    <source>
        <strain evidence="8">PB745_02</strain>
        <tissue evidence="8">Gill</tissue>
    </source>
</reference>
<dbReference type="PROSITE" id="PS50404">
    <property type="entry name" value="GST_NTER"/>
    <property type="match status" value="1"/>
</dbReference>
<dbReference type="InterPro" id="IPR004045">
    <property type="entry name" value="Glutathione_S-Trfase_N"/>
</dbReference>
<comment type="catalytic activity">
    <reaction evidence="4">
        <text>RX + glutathione = an S-substituted glutathione + a halide anion + H(+)</text>
        <dbReference type="Rhea" id="RHEA:16437"/>
        <dbReference type="ChEBI" id="CHEBI:15378"/>
        <dbReference type="ChEBI" id="CHEBI:16042"/>
        <dbReference type="ChEBI" id="CHEBI:17792"/>
        <dbReference type="ChEBI" id="CHEBI:57925"/>
        <dbReference type="ChEBI" id="CHEBI:90779"/>
        <dbReference type="EC" id="2.5.1.18"/>
    </reaction>
</comment>
<evidence type="ECO:0000256" key="4">
    <source>
        <dbReference type="ARBA" id="ARBA00047960"/>
    </source>
</evidence>
<dbReference type="InterPro" id="IPR010987">
    <property type="entry name" value="Glutathione-S-Trfase_C-like"/>
</dbReference>
<dbReference type="Gene3D" id="1.20.1050.10">
    <property type="match status" value="1"/>
</dbReference>
<dbReference type="Proteomes" id="UP001292094">
    <property type="component" value="Unassembled WGS sequence"/>
</dbReference>
<dbReference type="PROSITE" id="PS50405">
    <property type="entry name" value="GST_CTER"/>
    <property type="match status" value="1"/>
</dbReference>
<accession>A0AAE1QDW2</accession>
<dbReference type="SFLD" id="SFLDS00019">
    <property type="entry name" value="Glutathione_Transferase_(cytos"/>
    <property type="match status" value="1"/>
</dbReference>
<dbReference type="SUPFAM" id="SSF47616">
    <property type="entry name" value="GST C-terminal domain-like"/>
    <property type="match status" value="1"/>
</dbReference>
<dbReference type="InterPro" id="IPR036249">
    <property type="entry name" value="Thioredoxin-like_sf"/>
</dbReference>
<dbReference type="InterPro" id="IPR040079">
    <property type="entry name" value="Glutathione_S-Trfase"/>
</dbReference>
<dbReference type="EMBL" id="JAWZYT010000300">
    <property type="protein sequence ID" value="KAK4325064.1"/>
    <property type="molecule type" value="Genomic_DNA"/>
</dbReference>
<evidence type="ECO:0000313" key="9">
    <source>
        <dbReference type="Proteomes" id="UP001292094"/>
    </source>
</evidence>
<keyword evidence="9" id="KW-1185">Reference proteome</keyword>
<dbReference type="Pfam" id="PF02798">
    <property type="entry name" value="GST_N"/>
    <property type="match status" value="1"/>
</dbReference>
<dbReference type="Pfam" id="PF14497">
    <property type="entry name" value="GST_C_3"/>
    <property type="match status" value="1"/>
</dbReference>
<dbReference type="SFLD" id="SFLDG00363">
    <property type="entry name" value="AMPS_(cytGST):_Alpha-__Mu-__Pi"/>
    <property type="match status" value="1"/>
</dbReference>
<evidence type="ECO:0000259" key="6">
    <source>
        <dbReference type="PROSITE" id="PS50405"/>
    </source>
</evidence>
<evidence type="ECO:0000256" key="2">
    <source>
        <dbReference type="ARBA" id="ARBA00022679"/>
    </source>
</evidence>
<dbReference type="CDD" id="cd03039">
    <property type="entry name" value="GST_N_Sigma_like"/>
    <property type="match status" value="1"/>
</dbReference>
<dbReference type="InterPro" id="IPR036282">
    <property type="entry name" value="Glutathione-S-Trfase_C_sf"/>
</dbReference>
<evidence type="ECO:0000313" key="8">
    <source>
        <dbReference type="EMBL" id="KAK4325065.1"/>
    </source>
</evidence>
<dbReference type="InterPro" id="IPR050213">
    <property type="entry name" value="GST_superfamily"/>
</dbReference>
<dbReference type="AlphaFoldDB" id="A0AAE1QDW2"/>
<dbReference type="EMBL" id="JAWZYT010000300">
    <property type="protein sequence ID" value="KAK4325065.1"/>
    <property type="molecule type" value="Genomic_DNA"/>
</dbReference>
<evidence type="ECO:0000259" key="5">
    <source>
        <dbReference type="PROSITE" id="PS50404"/>
    </source>
</evidence>
<evidence type="ECO:0000313" key="7">
    <source>
        <dbReference type="EMBL" id="KAK4325064.1"/>
    </source>
</evidence>